<accession>A0A6M3LXI8</accession>
<dbReference type="AlphaFoldDB" id="A0A6M3LXI8"/>
<dbReference type="EMBL" id="MT143603">
    <property type="protein sequence ID" value="QJA98719.1"/>
    <property type="molecule type" value="Genomic_DNA"/>
</dbReference>
<sequence>MHVINSALAGGDSEVSAFKQAWAQVKKSYKKVGDRWVAKEAKMPKVQEKMSAEDKRGLLQAAINEKYPQDSQAYPHTPSPWVRDVYDDSVVYEIGGSTFEVGYTMTEVGKVTLGEETKKVIATTTYKPIESLREKYTELIQEVGERGISVDKIREVTESCTALIDADSPDSDAVDLALSALDEAMKWVKLQEATKTEDGESYPASAFAYVPDSNKPSGWKLRLWESPEKKETVAQVGRAAAAFSPGGFRGQRVQIPASAVAGVKAKIRAAYRKLGVKSEDMSKWVQEVEMREKVQESCEISIEEVTREGIAKGIVPVRILVPGFNSSKGRFYSEQAIQDAATIFDGAKMYADHATESEEKEKPERSIRDWSATLHDTQVSETGNAVGTAHINAGWLKEKIANLYEQGDLEHLGISINAVGKGTNQTIEGTKTVLVEGLVKSTFQSVDFVTEAGAGGQAGLRESVQIGLDVDLMDVAQLREARPDLVTSIETEIKESVKQEVKEAMEAIKELEDLKGQVETLTTENGTLKTQIEEAEKEKAKAEAQALIKEAVDKAELPDAAKARLIKGFADATTDEGLEDAIKAEAEYVRELTEAGKVKGLGPTTTSTEAAIKSLRESTKTAHPDWSEKQVEDFVIGRE</sequence>
<feature type="coiled-coil region" evidence="1">
    <location>
        <begin position="494"/>
        <end position="554"/>
    </location>
</feature>
<protein>
    <submittedName>
        <fullName evidence="3">Uncharacterized protein</fullName>
    </submittedName>
</protein>
<proteinExistence type="predicted"/>
<keyword evidence="1" id="KW-0175">Coiled coil</keyword>
<dbReference type="InterPro" id="IPR037205">
    <property type="entry name" value="ChaB_sf"/>
</dbReference>
<evidence type="ECO:0000256" key="2">
    <source>
        <dbReference type="SAM" id="MobiDB-lite"/>
    </source>
</evidence>
<organism evidence="3">
    <name type="scientific">viral metagenome</name>
    <dbReference type="NCBI Taxonomy" id="1070528"/>
    <lineage>
        <taxon>unclassified sequences</taxon>
        <taxon>metagenomes</taxon>
        <taxon>organismal metagenomes</taxon>
    </lineage>
</organism>
<reference evidence="3" key="1">
    <citation type="submission" date="2020-03" db="EMBL/GenBank/DDBJ databases">
        <title>The deep terrestrial virosphere.</title>
        <authorList>
            <person name="Holmfeldt K."/>
            <person name="Nilsson E."/>
            <person name="Simone D."/>
            <person name="Lopez-Fernandez M."/>
            <person name="Wu X."/>
            <person name="de Brujin I."/>
            <person name="Lundin D."/>
            <person name="Andersson A."/>
            <person name="Bertilsson S."/>
            <person name="Dopson M."/>
        </authorList>
    </citation>
    <scope>NUCLEOTIDE SEQUENCE</scope>
    <source>
        <strain evidence="3">MM171A01624</strain>
    </source>
</reference>
<feature type="region of interest" description="Disordered" evidence="2">
    <location>
        <begin position="616"/>
        <end position="639"/>
    </location>
</feature>
<gene>
    <name evidence="3" type="ORF">MM171A01624_0007</name>
</gene>
<evidence type="ECO:0000313" key="3">
    <source>
        <dbReference type="EMBL" id="QJA98719.1"/>
    </source>
</evidence>
<evidence type="ECO:0000256" key="1">
    <source>
        <dbReference type="SAM" id="Coils"/>
    </source>
</evidence>
<dbReference type="SUPFAM" id="SSF140376">
    <property type="entry name" value="ChaB-like"/>
    <property type="match status" value="1"/>
</dbReference>
<name>A0A6M3LXI8_9ZZZZ</name>